<dbReference type="InterPro" id="IPR057135">
    <property type="entry name" value="At4g27190-like_LRR"/>
</dbReference>
<dbReference type="InterPro" id="IPR002182">
    <property type="entry name" value="NB-ARC"/>
</dbReference>
<evidence type="ECO:0000256" key="3">
    <source>
        <dbReference type="ARBA" id="ARBA00022821"/>
    </source>
</evidence>
<dbReference type="InterPro" id="IPR042197">
    <property type="entry name" value="Apaf_helical"/>
</dbReference>
<organism evidence="7 8">
    <name type="scientific">Hevea brasiliensis</name>
    <name type="common">Para rubber tree</name>
    <name type="synonym">Siphonia brasiliensis</name>
    <dbReference type="NCBI Taxonomy" id="3981"/>
    <lineage>
        <taxon>Eukaryota</taxon>
        <taxon>Viridiplantae</taxon>
        <taxon>Streptophyta</taxon>
        <taxon>Embryophyta</taxon>
        <taxon>Tracheophyta</taxon>
        <taxon>Spermatophyta</taxon>
        <taxon>Magnoliopsida</taxon>
        <taxon>eudicotyledons</taxon>
        <taxon>Gunneridae</taxon>
        <taxon>Pentapetalae</taxon>
        <taxon>rosids</taxon>
        <taxon>fabids</taxon>
        <taxon>Malpighiales</taxon>
        <taxon>Euphorbiaceae</taxon>
        <taxon>Crotonoideae</taxon>
        <taxon>Micrandreae</taxon>
        <taxon>Hevea</taxon>
    </lineage>
</organism>
<feature type="domain" description="AAA+ ATPase" evidence="6">
    <location>
        <begin position="178"/>
        <end position="314"/>
    </location>
</feature>
<feature type="coiled-coil region" evidence="5">
    <location>
        <begin position="40"/>
        <end position="67"/>
    </location>
</feature>
<dbReference type="InterPro" id="IPR003593">
    <property type="entry name" value="AAA+_ATPase"/>
</dbReference>
<keyword evidence="4" id="KW-0067">ATP-binding</keyword>
<dbReference type="EMBL" id="JARPOI010000008">
    <property type="protein sequence ID" value="KAJ9175174.1"/>
    <property type="molecule type" value="Genomic_DNA"/>
</dbReference>
<evidence type="ECO:0000259" key="6">
    <source>
        <dbReference type="SMART" id="SM00382"/>
    </source>
</evidence>
<keyword evidence="5" id="KW-0175">Coiled coil</keyword>
<dbReference type="Pfam" id="PF23247">
    <property type="entry name" value="LRR_RPS2"/>
    <property type="match status" value="12"/>
</dbReference>
<name>A0ABQ9M4H0_HEVBR</name>
<protein>
    <recommendedName>
        <fullName evidence="6">AAA+ ATPase domain-containing protein</fullName>
    </recommendedName>
</protein>
<evidence type="ECO:0000256" key="5">
    <source>
        <dbReference type="SAM" id="Coils"/>
    </source>
</evidence>
<dbReference type="SMART" id="SM00382">
    <property type="entry name" value="AAA"/>
    <property type="match status" value="2"/>
</dbReference>
<dbReference type="Pfam" id="PF00931">
    <property type="entry name" value="NB-ARC"/>
    <property type="match status" value="2"/>
</dbReference>
<dbReference type="SUPFAM" id="SSF52047">
    <property type="entry name" value="RNI-like"/>
    <property type="match status" value="4"/>
</dbReference>
<reference evidence="7 8" key="1">
    <citation type="journal article" date="2023" name="Plant Biotechnol. J.">
        <title>Chromosome-level wild Hevea brasiliensis genome provides new tools for genomic-assisted breeding and valuable loci to elevate rubber yield.</title>
        <authorList>
            <person name="Cheng H."/>
            <person name="Song X."/>
            <person name="Hu Y."/>
            <person name="Wu T."/>
            <person name="Yang Q."/>
            <person name="An Z."/>
            <person name="Feng S."/>
            <person name="Deng Z."/>
            <person name="Wu W."/>
            <person name="Zeng X."/>
            <person name="Tu M."/>
            <person name="Wang X."/>
            <person name="Huang H."/>
        </authorList>
    </citation>
    <scope>NUCLEOTIDE SEQUENCE [LARGE SCALE GENOMIC DNA]</scope>
    <source>
        <strain evidence="7">MT/VB/25A 57/8</strain>
    </source>
</reference>
<dbReference type="SUPFAM" id="SSF52058">
    <property type="entry name" value="L domain-like"/>
    <property type="match status" value="5"/>
</dbReference>
<sequence>MVLDIFISIFTEVIKDPIMEFIVVPIKRHISYPFIYKSKVETLHREAEQLKNKRLKLQQSVDEATRKGEEIYESVNKWMIDAGKAIEKAEEFIQAEEQAEKRCFVGLCPDLKTRYLLSKEAEKKALAIDKLRNEGDLDSISFRPRLLQIVASSVYNREALNSRVLFLRQVMDALRDPNLNMIGVYGMGGVGKTTLAKEVHRQAIEEKLFDVVVMVAVNQTPELRRIQSEIADVLGLTFDVEEIPGRANRLYERLKKEKKVLIILDDIWKQLDLKAVGIPLGDVCRGCKILLTSRSQDVLSREMRTQKEFRLDVLQDEEAWSLFEMTLADAKDSELPPIAAEVAKKCAGLPLLLLTVATDLRNRESYAWNDKLKQLSVFDNEEIYAKVHSVLESSYNDLPGNEVKSFFLLCGLLGLSNIPIRSLLKYVMGLSLFKHISTVKEARNKVYTLIDTLKAKCLLIDGDKYGFVKIHDVVRDTALSIASREQHAFIGTSSSELTEWPNKDSARISLPYCDIEGLPEGWECPKAELLLLFTEVLSVQIPGLFFKGIRNLEVVDFTGIRFESLPSSLAFLSNLHTLCLHRCQLDDIDIIGVLKQLRVLSFANSYIVELPVQIEHLTRLKLLDVSDCSKLKMIPANALSKLYQLEALYMSNSFDRWEADGIRNQGNASLAELEYLSHLMTLEIQILDAKILPKHLFSNGLQSYRILIGDGWDWNGNYETSRMLKLKLKTSIHSEYGVKVLLRETEDLYLDEVRGAENVLYDIDGDGFPQLKHLHVQNNTVIQNIINSTNWAACDAFPTLESLILKNLMNLEKICHGQLAAGSFNKLGILEVRNCNRLTNLFSLSTTRCLLQLRVMEVWYCPNMEAIVIDEDQDSNEEVVEFNQLRSLKLNDLPHLRSFRSKMKKVPPGIESRHKQILIADEPAFEEFLSEGEHGAQLSLFNRMVSFPNLEDLRLGSVTCEKIWHDQLSATYSNLKSLSVYGCNKLKYLFTTSIVKSLLQLKTLHIDDCSSLEEIILTEEIIEEEDERVNKIIFPKLDVLELWHLPNLIRFCSGYQIEFQSLTDLDIGGCGALMCLVPSVPHTDMMAKQVYTETNHNTEIQSLFNEMVAFSNLENLHLRQMYEMKSLWHSQLAADSFCKLKSLKIYNCSKLMTVFPSNVLERFQRLEELNVRNCNSLQEIYQLEGSNVIEAFELRKLSIESLPSLKHVWRKDPQGVFTFQNLKSVEVSNCDVLKNLFPASIAESLLQLENLTIIECGVEEIVAKPEDVEPAPYYCFKFPQLTSLKLIELSELRSFYPGRHISEWQKLKCLEVRNCRKVRKFDLEEVHEEGQQQPLHGMGGVGKTTLAKEVHRQAIEEKLFDEVVMVAVNQTPELRRIQSEVADVLGLTFDVEGIPGRANRLYERLKKEKKVLIILDDIWKQLDLKAVGIPIGDDCKGCKILLTSRDKHVLSQMGTQVVFHLDVLQDKEAWSLFEMTLADAKDSELPPIATEVAKKCAGLPLLLLTVATDLRNRESYAWNDKLKQLSVFDNEEIYAKVHSVLESSYNDLPGNEVKSFFLLCGLLGLSNIPIRSLLKYVMGLSLFKHISTVKEARNKVYTLIDTLKAKCLLIDADKYGFVKMHDVVRDTALLIASREQHAFIGTRSGSELMKWPNKDSTRISLPYCDIEDLPEGWECPKAELLLLFTEVLSLGIPDLFFKGIRNLEVVDFTGMRFVSLPSSLAFLSNLHSLCLHRCQLDDIAIIGDLKQLRVLSFANSYIVELPRQIEELTRLKLLDVSDCSKLKMIPASAFSKLSQLEALYMSNSFDQWEADGIRNQGNASLAELEYLSHLMTLEIQILDAKILPKHLFSNGLQSYRILIGDGWDWNGNYETSRMLKLKLKTSIHSEYGVKVLLRETEDLYLDEVRGAENVLYDIDGDGFPQLKHLHVQNNTVIQHIINSTKCAACDAFPILESLILENLMNLEKICHGQLAAGSFNKLGILKVWNCNRLTNLLSLSTARCLLQLRVMEVRSCPNMEAIVIDEDQDSNEEVVEFNQLRSLKLDGLPHLRSFRSKMKKAPPGIESRHKQILTADEPAFEEFLSEELSLFNRMVSFPNLEDLQVNSVTCEKIWHDQLSATYSNLKGLTVTTCDNLKYLFTTSMVKSLLHLKKLYIGKCRSMKEIILTEESIEEEDERVNKIIFPKLDALTLWNLPNLIRFCSGYQIEFQSLRDLYIVECGALMCLVPSVPHADMMAKQVYTETNHNTEIQYLFNEMVAFSNLENLNLREMNDMKSIWHSQFAADSFCKLKSLKISDCWKLMTVFPSNVLERFQRLEELNVRNCNSLQEIYQLEGSNVIEAFELRKLSIQSLPSLKHVWRKDPQGVFTFQNLKSVEVSNCDVLKNLFPASIAESLLQLEKLTIIKCGVEEIVAKPEDVEPAPYYCFKFPQLTSLKLIELSELRSFYPGTHISEWQKLKCLEVRNCRKVRKFGLEEVHEEGQHSIPIQRPLLLLEKMSPNLEELTLEHKDLIAIQHGQLSFQHFSKFKVLTLRNLQNRSQLFLIGFLKTLHYVETIVVESSNLEELFSCEGFTLVKNLKLLTVDNLKQIWDQDSRLKPILQHLETLSVKHCNSLINTVPLSSSFLNLAALEVSYCKGLVNLITVSTAKTMVQLTKITVRSCDKMTEIVTSDGDDHTEDEIIFSKLQILKLTHLSSLFSFCSGNHAFNFPSLENVKVKGCLQMKIFSFGVLNTPKLRGIELADQQHWEGNLNATIAANQLKVRPYFQASKFPALWHGGIQGRLFYNVESLTVDKCAISDIPVPANLLPCLNKLKQLQVKYCDSAEIVFDLEGLSADDGHIGLLPQLSKLHLTNLPMLRHLWNKDPLGILEFNNLRLLHVENCNSLKNIFTWSTALCLMQLQEIKLNNCNMIEEIIEKEGPEEATSFADKMILPSLKFVDLECLPKFSSFYSGSSNLECPSLKKLRIYECPSMKNVFGTLVRLHRPNTNDEGSEQRLDNEGFDTPLTTPFCHKMFPILEELTLDKKSAITILQSQFPTDFFSQVKVLQLRCFPNKSLVPLFSLLPGFPNLQNLVVLDSSLKQLFPFEGFVGDQEDTTAFPPIRALKLENVDDLKHMWEPDCQPHNPVFQSLETLEIESCGNFIFLAPSSASFRNLKALEVSECNALINIVTSSTAKSMVQLETLTVKSCNMLTEIVGGDLGVRIGSTDEIVFSKMKTLQLEHLQSLTSFCLGSYTFKFPSLEQLTVRNCPKLRIFTAGVSSTPKLRGVLAGLRYDRKWHWEGNLNATIEQLYMKYVGFEGIDDVQLSNFPMLKEKWHGQFPFENLRRLRKLVVDDCAFFSNAVSSNLLKYLFLLNELVVERCDSVEELFDLEGLNADEGDVGLLRYLNELRLIDLPRSRHVWNDDPQGILSFKNLKLLQVQNCSSLTNIFTLSMASGLVNLQHMELKRCCLVEHIITKEAEEEIAKDKIMFPSMKSLSLECLPNLSSFYSARDFLKCPSLKRIDMVGCPNMELLASKFCEEQDLSMIAEGNEAGIHNRDFVFSIAASSGGKVAIPSLEELRVEYNTMKDMWSQADFLSGLKGIELTCFSNDSTLLPSYFFQSLPDLEKLVLSDASFEEIIFHEEIISKETRAGLVKLKELKLSKLPRLKHLMDAKLLTVFQYLETLEVLECGRLEILVPSSVSFQNLKTLEVSNCQRLVNLISSSTARSLERLRKMKIEKCELIQEIIVTEEDKDEEEEICFGQLKCLELQHLPSLSSFCSGNSTFSFPSLEEVIIIECPNMKIFAQEVLSTPKLWRVQTGEPKYTREGEWEWERERKKKYICEWEWEGSLNKTIQSLFKEMKAEETGICQCSYAKA</sequence>
<keyword evidence="8" id="KW-1185">Reference proteome</keyword>
<dbReference type="PANTHER" id="PTHR33463">
    <property type="entry name" value="NB-ARC DOMAIN-CONTAINING PROTEIN-RELATED"/>
    <property type="match status" value="1"/>
</dbReference>
<keyword evidence="3" id="KW-0611">Plant defense</keyword>
<comment type="similarity">
    <text evidence="1">Belongs to the disease resistance NB-LRR family.</text>
</comment>
<dbReference type="InterPro" id="IPR027417">
    <property type="entry name" value="P-loop_NTPase"/>
</dbReference>
<dbReference type="SUPFAM" id="SSF52540">
    <property type="entry name" value="P-loop containing nucleoside triphosphate hydrolases"/>
    <property type="match status" value="2"/>
</dbReference>
<dbReference type="PANTHER" id="PTHR33463:SF203">
    <property type="entry name" value="AAA+ ATPASE DOMAIN-CONTAINING PROTEIN"/>
    <property type="match status" value="1"/>
</dbReference>
<evidence type="ECO:0000256" key="2">
    <source>
        <dbReference type="ARBA" id="ARBA00022741"/>
    </source>
</evidence>
<comment type="caution">
    <text evidence="7">The sequence shown here is derived from an EMBL/GenBank/DDBJ whole genome shotgun (WGS) entry which is preliminary data.</text>
</comment>
<dbReference type="Proteomes" id="UP001174677">
    <property type="component" value="Chromosome 8"/>
</dbReference>
<dbReference type="Gene3D" id="3.80.10.10">
    <property type="entry name" value="Ribonuclease Inhibitor"/>
    <property type="match status" value="13"/>
</dbReference>
<dbReference type="PRINTS" id="PR00364">
    <property type="entry name" value="DISEASERSIST"/>
</dbReference>
<dbReference type="InterPro" id="IPR032675">
    <property type="entry name" value="LRR_dom_sf"/>
</dbReference>
<dbReference type="Gene3D" id="1.10.8.430">
    <property type="entry name" value="Helical domain of apoptotic protease-activating factors"/>
    <property type="match status" value="2"/>
</dbReference>
<accession>A0ABQ9M4H0</accession>
<dbReference type="Gene3D" id="3.40.50.300">
    <property type="entry name" value="P-loop containing nucleotide triphosphate hydrolases"/>
    <property type="match status" value="2"/>
</dbReference>
<feature type="domain" description="AAA+ ATPase" evidence="6">
    <location>
        <begin position="1331"/>
        <end position="1464"/>
    </location>
</feature>
<evidence type="ECO:0000313" key="7">
    <source>
        <dbReference type="EMBL" id="KAJ9175174.1"/>
    </source>
</evidence>
<evidence type="ECO:0000256" key="4">
    <source>
        <dbReference type="ARBA" id="ARBA00022840"/>
    </source>
</evidence>
<evidence type="ECO:0000313" key="8">
    <source>
        <dbReference type="Proteomes" id="UP001174677"/>
    </source>
</evidence>
<dbReference type="InterPro" id="IPR050905">
    <property type="entry name" value="Plant_NBS-LRR"/>
</dbReference>
<gene>
    <name evidence="7" type="ORF">P3X46_013753</name>
</gene>
<proteinExistence type="inferred from homology"/>
<keyword evidence="2" id="KW-0547">Nucleotide-binding</keyword>
<evidence type="ECO:0000256" key="1">
    <source>
        <dbReference type="ARBA" id="ARBA00008894"/>
    </source>
</evidence>